<sequence length="181" mass="19695">MPDARIEHALLSRRGVMKVGLLASTLLATAGLTASLSGCSSSDRACGFAVLRNSDLPFLQAVIPVMLAGSVRPSLMPGANDATLHKLDNNLDRLSPALLTLTQQLFDVLAMPVTRGPLTGVWSGWENATPERIRDFLERWQNSSLSLLRMGHASLLQLVMMSWYERPESWAHCGYPGPPTV</sequence>
<protein>
    <submittedName>
        <fullName evidence="1">Twin-arginine translocation pathway signal protein</fullName>
    </submittedName>
</protein>
<comment type="caution">
    <text evidence="1">The sequence shown here is derived from an EMBL/GenBank/DDBJ whole genome shotgun (WGS) entry which is preliminary data.</text>
</comment>
<gene>
    <name evidence="1" type="ORF">CJF39_00555</name>
</gene>
<evidence type="ECO:0000313" key="1">
    <source>
        <dbReference type="EMBL" id="OZY61329.1"/>
    </source>
</evidence>
<accession>A0A266NFS3</accession>
<dbReference type="Proteomes" id="UP000215788">
    <property type="component" value="Unassembled WGS sequence"/>
</dbReference>
<reference evidence="1 2" key="1">
    <citation type="submission" date="2017-08" db="EMBL/GenBank/DDBJ databases">
        <title>Genomic and metabolic characterisation of spoilage-associated Pseudomonas species.</title>
        <authorList>
            <person name="Stanborough T."/>
            <person name="Fegan N."/>
            <person name="Powell S.M."/>
            <person name="Singh T."/>
            <person name="Tamplin M.L."/>
            <person name="Chandry P.S."/>
        </authorList>
    </citation>
    <scope>NUCLEOTIDE SEQUENCE [LARGE SCALE GENOMIC DNA]</scope>
    <source>
        <strain evidence="1 2">L1802</strain>
    </source>
</reference>
<dbReference type="AlphaFoldDB" id="A0A266NFS3"/>
<dbReference type="EMBL" id="NQKI01000001">
    <property type="protein sequence ID" value="OZY61329.1"/>
    <property type="molecule type" value="Genomic_DNA"/>
</dbReference>
<proteinExistence type="predicted"/>
<name>A0A266NFS3_9PSED</name>
<dbReference type="OrthoDB" id="6398409at2"/>
<organism evidence="1 2">
    <name type="scientific">Pseudomonas lundensis</name>
    <dbReference type="NCBI Taxonomy" id="86185"/>
    <lineage>
        <taxon>Bacteria</taxon>
        <taxon>Pseudomonadati</taxon>
        <taxon>Pseudomonadota</taxon>
        <taxon>Gammaproteobacteria</taxon>
        <taxon>Pseudomonadales</taxon>
        <taxon>Pseudomonadaceae</taxon>
        <taxon>Pseudomonas</taxon>
    </lineage>
</organism>
<dbReference type="RefSeq" id="WP_094991673.1">
    <property type="nucleotide sequence ID" value="NZ_NQKI01000001.1"/>
</dbReference>
<evidence type="ECO:0000313" key="2">
    <source>
        <dbReference type="Proteomes" id="UP000215788"/>
    </source>
</evidence>